<evidence type="ECO:0000256" key="8">
    <source>
        <dbReference type="SAM" id="MobiDB-lite"/>
    </source>
</evidence>
<dbReference type="InterPro" id="IPR044880">
    <property type="entry name" value="NCX_ion-bd_dom_sf"/>
</dbReference>
<dbReference type="InterPro" id="IPR004837">
    <property type="entry name" value="NaCa_Exmemb"/>
</dbReference>
<evidence type="ECO:0000313" key="11">
    <source>
        <dbReference type="EMBL" id="KAF1927911.1"/>
    </source>
</evidence>
<sequence length="595" mass="64477">MLDAVRRQAHRAASHGGNGAMNYNPFARTRSREQAYDEENLTRTRSEADHIPVIQEQRGFESREAAKEFGTPHHHPTDPAQVSPTTAYGAPQFPEPSKPETEATLQVDGDVRDGSDSTVAGSDGVTKRGKFKKLLRKHEHENTDDDTLANQQSEDLTLEERKRKAHKRKIPIGQQVRFVLFGAWINVLLVFVPVGFAVFYAGLKPVPVFIINFIAIIPLAAMLSNATEELAIRVGETMGGLLNATFGNAVELIVSIQALIKNEITIVKTSLIGSMLSNLLLVLGMSFFLGGVNRPEQFFNVTVAQTAASLLALCIASLIIPTVFHNTIAEDNVDEGDALRNQELSHGTAVILLIVYGCYLLFQLKTHANMYNAPSQKVPKRKSSKLEEGAAERGVAAIGAGTAAASGGGVNLKNLLQKQPNDDDEEEEEEFETPSLSVIGALVTLAISTTLVAFCSEFMVDSIDGLTATGGVSTTFVGLILLPIVGNAAEHATAVTVAMKDKMDLSIGVAVGSSMQIALLVFPFIIILGWIMGKDCMTLYFDTFQIATLFVSVLLVNYLIQDGKSHWLEGVLLMASYIIIAVAAWFYPEIAENQC</sequence>
<dbReference type="Proteomes" id="UP000800082">
    <property type="component" value="Unassembled WGS sequence"/>
</dbReference>
<feature type="transmembrane region" description="Helical" evidence="9">
    <location>
        <begin position="539"/>
        <end position="560"/>
    </location>
</feature>
<feature type="transmembrane region" description="Helical" evidence="9">
    <location>
        <begin position="238"/>
        <end position="260"/>
    </location>
</feature>
<feature type="compositionally biased region" description="Basic and acidic residues" evidence="8">
    <location>
        <begin position="30"/>
        <end position="50"/>
    </location>
</feature>
<evidence type="ECO:0000256" key="2">
    <source>
        <dbReference type="ARBA" id="ARBA00008170"/>
    </source>
</evidence>
<feature type="transmembrane region" description="Helical" evidence="9">
    <location>
        <begin position="466"/>
        <end position="486"/>
    </location>
</feature>
<proteinExistence type="inferred from homology"/>
<keyword evidence="12" id="KW-1185">Reference proteome</keyword>
<dbReference type="GeneID" id="54353757"/>
<dbReference type="Gene3D" id="1.20.1420.30">
    <property type="entry name" value="NCX, central ion-binding region"/>
    <property type="match status" value="2"/>
</dbReference>
<keyword evidence="5 9" id="KW-1133">Transmembrane helix</keyword>
<keyword evidence="6" id="KW-0406">Ion transport</keyword>
<feature type="region of interest" description="Disordered" evidence="8">
    <location>
        <begin position="1"/>
        <end position="124"/>
    </location>
</feature>
<feature type="transmembrane region" description="Helical" evidence="9">
    <location>
        <begin position="206"/>
        <end position="226"/>
    </location>
</feature>
<dbReference type="GO" id="GO:0015369">
    <property type="term" value="F:calcium:proton antiporter activity"/>
    <property type="evidence" value="ECO:0007669"/>
    <property type="project" value="TreeGrafter"/>
</dbReference>
<dbReference type="AlphaFoldDB" id="A0A6A5RHV5"/>
<evidence type="ECO:0000256" key="4">
    <source>
        <dbReference type="ARBA" id="ARBA00022692"/>
    </source>
</evidence>
<gene>
    <name evidence="11" type="ORF">M421DRAFT_63835</name>
</gene>
<keyword evidence="7 9" id="KW-0472">Membrane</keyword>
<name>A0A6A5RHV5_9PLEO</name>
<evidence type="ECO:0000256" key="5">
    <source>
        <dbReference type="ARBA" id="ARBA00022989"/>
    </source>
</evidence>
<keyword evidence="4 9" id="KW-0812">Transmembrane</keyword>
<evidence type="ECO:0000259" key="10">
    <source>
        <dbReference type="Pfam" id="PF01699"/>
    </source>
</evidence>
<evidence type="ECO:0000256" key="7">
    <source>
        <dbReference type="ARBA" id="ARBA00023136"/>
    </source>
</evidence>
<feature type="transmembrane region" description="Helical" evidence="9">
    <location>
        <begin position="567"/>
        <end position="587"/>
    </location>
</feature>
<feature type="transmembrane region" description="Helical" evidence="9">
    <location>
        <begin position="178"/>
        <end position="200"/>
    </location>
</feature>
<feature type="transmembrane region" description="Helical" evidence="9">
    <location>
        <begin position="507"/>
        <end position="533"/>
    </location>
</feature>
<feature type="transmembrane region" description="Helical" evidence="9">
    <location>
        <begin position="266"/>
        <end position="289"/>
    </location>
</feature>
<evidence type="ECO:0000256" key="1">
    <source>
        <dbReference type="ARBA" id="ARBA00004127"/>
    </source>
</evidence>
<evidence type="ECO:0000313" key="12">
    <source>
        <dbReference type="Proteomes" id="UP000800082"/>
    </source>
</evidence>
<evidence type="ECO:0000256" key="6">
    <source>
        <dbReference type="ARBA" id="ARBA00023065"/>
    </source>
</evidence>
<protein>
    <submittedName>
        <fullName evidence="11">Calcium/proton exchanger</fullName>
    </submittedName>
</protein>
<dbReference type="GO" id="GO:0006874">
    <property type="term" value="P:intracellular calcium ion homeostasis"/>
    <property type="evidence" value="ECO:0007669"/>
    <property type="project" value="TreeGrafter"/>
</dbReference>
<dbReference type="PANTHER" id="PTHR31503:SF20">
    <property type="entry name" value="CA(2+)_H(+) EXCHANGER, PUTATIVE (EUROFUNG)-RELATED"/>
    <property type="match status" value="1"/>
</dbReference>
<evidence type="ECO:0000256" key="9">
    <source>
        <dbReference type="SAM" id="Phobius"/>
    </source>
</evidence>
<comment type="similarity">
    <text evidence="2">Belongs to the Ca(2+):cation antiporter (CaCA) (TC 2.A.19) family.</text>
</comment>
<dbReference type="RefSeq" id="XP_033448163.1">
    <property type="nucleotide sequence ID" value="XM_033596090.1"/>
</dbReference>
<dbReference type="Pfam" id="PF01699">
    <property type="entry name" value="Na_Ca_ex"/>
    <property type="match status" value="2"/>
</dbReference>
<feature type="transmembrane region" description="Helical" evidence="9">
    <location>
        <begin position="301"/>
        <end position="324"/>
    </location>
</feature>
<dbReference type="FunFam" id="1.20.1420.30:FF:000021">
    <property type="entry name" value="Vacuolar calcium ion transporter"/>
    <property type="match status" value="1"/>
</dbReference>
<feature type="transmembrane region" description="Helical" evidence="9">
    <location>
        <begin position="438"/>
        <end position="460"/>
    </location>
</feature>
<dbReference type="EMBL" id="ML978970">
    <property type="protein sequence ID" value="KAF1927911.1"/>
    <property type="molecule type" value="Genomic_DNA"/>
</dbReference>
<dbReference type="GO" id="GO:0012505">
    <property type="term" value="C:endomembrane system"/>
    <property type="evidence" value="ECO:0007669"/>
    <property type="project" value="UniProtKB-SubCell"/>
</dbReference>
<reference evidence="11" key="1">
    <citation type="journal article" date="2020" name="Stud. Mycol.">
        <title>101 Dothideomycetes genomes: a test case for predicting lifestyles and emergence of pathogens.</title>
        <authorList>
            <person name="Haridas S."/>
            <person name="Albert R."/>
            <person name="Binder M."/>
            <person name="Bloem J."/>
            <person name="Labutti K."/>
            <person name="Salamov A."/>
            <person name="Andreopoulos B."/>
            <person name="Baker S."/>
            <person name="Barry K."/>
            <person name="Bills G."/>
            <person name="Bluhm B."/>
            <person name="Cannon C."/>
            <person name="Castanera R."/>
            <person name="Culley D."/>
            <person name="Daum C."/>
            <person name="Ezra D."/>
            <person name="Gonzalez J."/>
            <person name="Henrissat B."/>
            <person name="Kuo A."/>
            <person name="Liang C."/>
            <person name="Lipzen A."/>
            <person name="Lutzoni F."/>
            <person name="Magnuson J."/>
            <person name="Mondo S."/>
            <person name="Nolan M."/>
            <person name="Ohm R."/>
            <person name="Pangilinan J."/>
            <person name="Park H.-J."/>
            <person name="Ramirez L."/>
            <person name="Alfaro M."/>
            <person name="Sun H."/>
            <person name="Tritt A."/>
            <person name="Yoshinaga Y."/>
            <person name="Zwiers L.-H."/>
            <person name="Turgeon B."/>
            <person name="Goodwin S."/>
            <person name="Spatafora J."/>
            <person name="Crous P."/>
            <person name="Grigoriev I."/>
        </authorList>
    </citation>
    <scope>NUCLEOTIDE SEQUENCE</scope>
    <source>
        <strain evidence="11">CBS 183.55</strain>
    </source>
</reference>
<accession>A0A6A5RHV5</accession>
<dbReference type="OrthoDB" id="1699231at2759"/>
<dbReference type="FunFam" id="1.20.1420.30:FF:000011">
    <property type="entry name" value="Vacuolar calcium ion transporter"/>
    <property type="match status" value="1"/>
</dbReference>
<evidence type="ECO:0000256" key="3">
    <source>
        <dbReference type="ARBA" id="ARBA00022448"/>
    </source>
</evidence>
<comment type="subcellular location">
    <subcellularLocation>
        <location evidence="1">Endomembrane system</location>
        <topology evidence="1">Multi-pass membrane protein</topology>
    </subcellularLocation>
</comment>
<feature type="domain" description="Sodium/calcium exchanger membrane region" evidence="10">
    <location>
        <begin position="441"/>
        <end position="585"/>
    </location>
</feature>
<keyword evidence="3" id="KW-0813">Transport</keyword>
<feature type="compositionally biased region" description="Basic and acidic residues" evidence="8">
    <location>
        <begin position="58"/>
        <end position="77"/>
    </location>
</feature>
<organism evidence="11 12">
    <name type="scientific">Didymella exigua CBS 183.55</name>
    <dbReference type="NCBI Taxonomy" id="1150837"/>
    <lineage>
        <taxon>Eukaryota</taxon>
        <taxon>Fungi</taxon>
        <taxon>Dikarya</taxon>
        <taxon>Ascomycota</taxon>
        <taxon>Pezizomycotina</taxon>
        <taxon>Dothideomycetes</taxon>
        <taxon>Pleosporomycetidae</taxon>
        <taxon>Pleosporales</taxon>
        <taxon>Pleosporineae</taxon>
        <taxon>Didymellaceae</taxon>
        <taxon>Didymella</taxon>
    </lineage>
</organism>
<feature type="transmembrane region" description="Helical" evidence="9">
    <location>
        <begin position="344"/>
        <end position="362"/>
    </location>
</feature>
<dbReference type="PANTHER" id="PTHR31503">
    <property type="entry name" value="VACUOLAR CALCIUM ION TRANSPORTER"/>
    <property type="match status" value="1"/>
</dbReference>
<dbReference type="GO" id="GO:0000329">
    <property type="term" value="C:fungal-type vacuole membrane"/>
    <property type="evidence" value="ECO:0007669"/>
    <property type="project" value="TreeGrafter"/>
</dbReference>
<feature type="domain" description="Sodium/calcium exchanger membrane region" evidence="10">
    <location>
        <begin position="207"/>
        <end position="364"/>
    </location>
</feature>
<dbReference type="InterPro" id="IPR004713">
    <property type="entry name" value="CaH_exchang"/>
</dbReference>